<accession>A0A3P8BA49</accession>
<reference evidence="2 3" key="1">
    <citation type="submission" date="2018-11" db="EMBL/GenBank/DDBJ databases">
        <authorList>
            <consortium name="Pathogen Informatics"/>
        </authorList>
    </citation>
    <scope>NUCLEOTIDE SEQUENCE [LARGE SCALE GENOMIC DNA]</scope>
</reference>
<evidence type="ECO:0000256" key="1">
    <source>
        <dbReference type="SAM" id="Phobius"/>
    </source>
</evidence>
<dbReference type="Proteomes" id="UP000050761">
    <property type="component" value="Unassembled WGS sequence"/>
</dbReference>
<feature type="transmembrane region" description="Helical" evidence="1">
    <location>
        <begin position="47"/>
        <end position="67"/>
    </location>
</feature>
<dbReference type="WBParaSite" id="HPBE_0002126901-mRNA-1">
    <property type="protein sequence ID" value="HPBE_0002126901-mRNA-1"/>
    <property type="gene ID" value="HPBE_0002126901"/>
</dbReference>
<reference evidence="4" key="2">
    <citation type="submission" date="2019-09" db="UniProtKB">
        <authorList>
            <consortium name="WormBaseParasite"/>
        </authorList>
    </citation>
    <scope>IDENTIFICATION</scope>
</reference>
<sequence>MNESNESFTSASLSLLQGLIGLSIPTSIGVVLTYYRPQYIAHIRIWIKRVSWAATIVISVFAIYSNYYMFWLITWPIVICGCALPWLGIFKGIAFLLMYWCLPEPESDIAVTIIFVTAIMTDKPLVIVWLMSRIYKKCCKRNVVKQVDDSDGKVANMSTTTISTQLSTSLDLDLKKDTAQEMKSAW</sequence>
<evidence type="ECO:0000313" key="3">
    <source>
        <dbReference type="Proteomes" id="UP000050761"/>
    </source>
</evidence>
<evidence type="ECO:0000313" key="2">
    <source>
        <dbReference type="EMBL" id="VDP24147.1"/>
    </source>
</evidence>
<keyword evidence="1" id="KW-0472">Membrane</keyword>
<dbReference type="InterPro" id="IPR038770">
    <property type="entry name" value="Na+/solute_symporter_sf"/>
</dbReference>
<proteinExistence type="predicted"/>
<name>A0A3P8BA49_HELPZ</name>
<evidence type="ECO:0000313" key="4">
    <source>
        <dbReference type="WBParaSite" id="HPBE_0002126901-mRNA-1"/>
    </source>
</evidence>
<feature type="transmembrane region" description="Helical" evidence="1">
    <location>
        <begin position="109"/>
        <end position="131"/>
    </location>
</feature>
<gene>
    <name evidence="2" type="ORF">HPBE_LOCUS21268</name>
</gene>
<dbReference type="EMBL" id="UZAH01032844">
    <property type="protein sequence ID" value="VDP24147.1"/>
    <property type="molecule type" value="Genomic_DNA"/>
</dbReference>
<keyword evidence="1" id="KW-0812">Transmembrane</keyword>
<feature type="transmembrane region" description="Helical" evidence="1">
    <location>
        <begin position="73"/>
        <end position="102"/>
    </location>
</feature>
<organism evidence="2">
    <name type="scientific">Heligmosomoides polygyrus</name>
    <name type="common">Parasitic roundworm</name>
    <dbReference type="NCBI Taxonomy" id="6339"/>
    <lineage>
        <taxon>Eukaryota</taxon>
        <taxon>Metazoa</taxon>
        <taxon>Ecdysozoa</taxon>
        <taxon>Nematoda</taxon>
        <taxon>Chromadorea</taxon>
        <taxon>Rhabditida</taxon>
        <taxon>Rhabditina</taxon>
        <taxon>Rhabditomorpha</taxon>
        <taxon>Strongyloidea</taxon>
        <taxon>Heligmosomidae</taxon>
        <taxon>Heligmosomoides</taxon>
    </lineage>
</organism>
<dbReference type="AlphaFoldDB" id="A0A3P8BA49"/>
<dbReference type="OrthoDB" id="203097at2759"/>
<feature type="transmembrane region" description="Helical" evidence="1">
    <location>
        <begin position="15"/>
        <end position="35"/>
    </location>
</feature>
<keyword evidence="3" id="KW-1185">Reference proteome</keyword>
<keyword evidence="1" id="KW-1133">Transmembrane helix</keyword>
<protein>
    <submittedName>
        <fullName evidence="2 4">Uncharacterized protein</fullName>
    </submittedName>
</protein>
<dbReference type="Gene3D" id="1.20.1530.20">
    <property type="match status" value="1"/>
</dbReference>